<sequence>MFQNKSDCDQYIVTIGLLKASEHLLGEDVANIDLVVAKERLMTKLLNFNNHISHVWSVAERANALESKRSISQRFSDIMGLNRCSSLKSNSHVQTHCRMVPDLVPQASLESELSLSGSSILPLDAVKLNFLSRKTSTVNTIKVLNRNEFFVYSASLTFNPMVRTASDLLTRCDKGQVVFSVNAKMPTNDRQRKIYSKMMVQFLGRDAVLLGVKRETSCLDSALRNAKVSRDSISDASTVMKPVPKYFDEYYSDDDLMFDRKVNPDPNYTFLHHNTYLLSKYLNTSMVMREDHKYFDQRLLQVKLQKGMRATT</sequence>
<reference evidence="1" key="1">
    <citation type="submission" date="2022-07" db="EMBL/GenBank/DDBJ databases">
        <title>Evaluation of T. orientalis genome assembly methods using nanopore sequencing and analysis of variation between genomes.</title>
        <authorList>
            <person name="Yam J."/>
            <person name="Micallef M.L."/>
            <person name="Liu M."/>
            <person name="Djordjevic S.P."/>
            <person name="Bogema D.R."/>
            <person name="Jenkins C."/>
        </authorList>
    </citation>
    <scope>NUCLEOTIDE SEQUENCE</scope>
    <source>
        <strain evidence="1">Goon Nure</strain>
    </source>
</reference>
<dbReference type="Proteomes" id="UP000244811">
    <property type="component" value="Chromosome 2"/>
</dbReference>
<accession>A0A976MCN8</accession>
<gene>
    <name evidence="1" type="ORF">MACK_001228</name>
</gene>
<protein>
    <submittedName>
        <fullName evidence="1">Uncharacterized protein</fullName>
    </submittedName>
</protein>
<dbReference type="EMBL" id="CP056071">
    <property type="protein sequence ID" value="UKK01875.1"/>
    <property type="molecule type" value="Genomic_DNA"/>
</dbReference>
<proteinExistence type="predicted"/>
<name>A0A976MCN8_THEOR</name>
<evidence type="ECO:0000313" key="2">
    <source>
        <dbReference type="Proteomes" id="UP000244811"/>
    </source>
</evidence>
<evidence type="ECO:0000313" key="1">
    <source>
        <dbReference type="EMBL" id="UKK01875.1"/>
    </source>
</evidence>
<organism evidence="1 2">
    <name type="scientific">Theileria orientalis</name>
    <dbReference type="NCBI Taxonomy" id="68886"/>
    <lineage>
        <taxon>Eukaryota</taxon>
        <taxon>Sar</taxon>
        <taxon>Alveolata</taxon>
        <taxon>Apicomplexa</taxon>
        <taxon>Aconoidasida</taxon>
        <taxon>Piroplasmida</taxon>
        <taxon>Theileriidae</taxon>
        <taxon>Theileria</taxon>
    </lineage>
</organism>
<dbReference type="AlphaFoldDB" id="A0A976MCN8"/>